<feature type="compositionally biased region" description="Basic and acidic residues" evidence="1">
    <location>
        <begin position="20"/>
        <end position="42"/>
    </location>
</feature>
<comment type="caution">
    <text evidence="2">The sequence shown here is derived from an EMBL/GenBank/DDBJ whole genome shotgun (WGS) entry which is preliminary data.</text>
</comment>
<evidence type="ECO:0000313" key="3">
    <source>
        <dbReference type="Proteomes" id="UP000265520"/>
    </source>
</evidence>
<dbReference type="AlphaFoldDB" id="A0A392PND4"/>
<organism evidence="2 3">
    <name type="scientific">Trifolium medium</name>
    <dbReference type="NCBI Taxonomy" id="97028"/>
    <lineage>
        <taxon>Eukaryota</taxon>
        <taxon>Viridiplantae</taxon>
        <taxon>Streptophyta</taxon>
        <taxon>Embryophyta</taxon>
        <taxon>Tracheophyta</taxon>
        <taxon>Spermatophyta</taxon>
        <taxon>Magnoliopsida</taxon>
        <taxon>eudicotyledons</taxon>
        <taxon>Gunneridae</taxon>
        <taxon>Pentapetalae</taxon>
        <taxon>rosids</taxon>
        <taxon>fabids</taxon>
        <taxon>Fabales</taxon>
        <taxon>Fabaceae</taxon>
        <taxon>Papilionoideae</taxon>
        <taxon>50 kb inversion clade</taxon>
        <taxon>NPAAA clade</taxon>
        <taxon>Hologalegina</taxon>
        <taxon>IRL clade</taxon>
        <taxon>Trifolieae</taxon>
        <taxon>Trifolium</taxon>
    </lineage>
</organism>
<dbReference type="Proteomes" id="UP000265520">
    <property type="component" value="Unassembled WGS sequence"/>
</dbReference>
<feature type="region of interest" description="Disordered" evidence="1">
    <location>
        <begin position="17"/>
        <end position="42"/>
    </location>
</feature>
<evidence type="ECO:0000313" key="2">
    <source>
        <dbReference type="EMBL" id="MCI12999.1"/>
    </source>
</evidence>
<feature type="non-terminal residue" evidence="2">
    <location>
        <position position="42"/>
    </location>
</feature>
<protein>
    <submittedName>
        <fullName evidence="2">Uncharacterized protein</fullName>
    </submittedName>
</protein>
<evidence type="ECO:0000256" key="1">
    <source>
        <dbReference type="SAM" id="MobiDB-lite"/>
    </source>
</evidence>
<dbReference type="EMBL" id="LXQA010086452">
    <property type="protein sequence ID" value="MCI12999.1"/>
    <property type="molecule type" value="Genomic_DNA"/>
</dbReference>
<accession>A0A392PND4</accession>
<sequence>MVVLLHQSSVVYERALSPVREGDGGAGGDRKEWWMEQQKEKK</sequence>
<name>A0A392PND4_9FABA</name>
<keyword evidence="3" id="KW-1185">Reference proteome</keyword>
<proteinExistence type="predicted"/>
<reference evidence="2 3" key="1">
    <citation type="journal article" date="2018" name="Front. Plant Sci.">
        <title>Red Clover (Trifolium pratense) and Zigzag Clover (T. medium) - A Picture of Genomic Similarities and Differences.</title>
        <authorList>
            <person name="Dluhosova J."/>
            <person name="Istvanek J."/>
            <person name="Nedelnik J."/>
            <person name="Repkova J."/>
        </authorList>
    </citation>
    <scope>NUCLEOTIDE SEQUENCE [LARGE SCALE GENOMIC DNA]</scope>
    <source>
        <strain evidence="3">cv. 10/8</strain>
        <tissue evidence="2">Leaf</tissue>
    </source>
</reference>